<reference evidence="1 2" key="1">
    <citation type="submission" date="2019-06" db="EMBL/GenBank/DDBJ databases">
        <title>Spirosoma utsteinense sp. nov. isolated from Antarctic ice-free soils.</title>
        <authorList>
            <person name="Tahon G."/>
        </authorList>
    </citation>
    <scope>NUCLEOTIDE SEQUENCE [LARGE SCALE GENOMIC DNA]</scope>
    <source>
        <strain evidence="1 2">LMG 31447</strain>
    </source>
</reference>
<protein>
    <submittedName>
        <fullName evidence="1">Uncharacterized protein</fullName>
    </submittedName>
</protein>
<name>A0ABR6VZ28_9BACT</name>
<sequence>MITLHKYDSAMFIELTKENGEKQILNVTQIAGVSPGVSKRDSTRAVANIRWAADELPAQFLETYDQVKIMIEEATRTTIVKAGMLQI</sequence>
<proteinExistence type="predicted"/>
<gene>
    <name evidence="1" type="ORF">FH603_34</name>
</gene>
<comment type="caution">
    <text evidence="1">The sequence shown here is derived from an EMBL/GenBank/DDBJ whole genome shotgun (WGS) entry which is preliminary data.</text>
</comment>
<evidence type="ECO:0000313" key="2">
    <source>
        <dbReference type="Proteomes" id="UP000700732"/>
    </source>
</evidence>
<organism evidence="1 2">
    <name type="scientific">Spirosoma utsteinense</name>
    <dbReference type="NCBI Taxonomy" id="2585773"/>
    <lineage>
        <taxon>Bacteria</taxon>
        <taxon>Pseudomonadati</taxon>
        <taxon>Bacteroidota</taxon>
        <taxon>Cytophagia</taxon>
        <taxon>Cytophagales</taxon>
        <taxon>Cytophagaceae</taxon>
        <taxon>Spirosoma</taxon>
    </lineage>
</organism>
<dbReference type="RefSeq" id="WP_186734828.1">
    <property type="nucleotide sequence ID" value="NZ_VFIA01000001.1"/>
</dbReference>
<dbReference type="Proteomes" id="UP000700732">
    <property type="component" value="Unassembled WGS sequence"/>
</dbReference>
<evidence type="ECO:0000313" key="1">
    <source>
        <dbReference type="EMBL" id="MBC3789554.1"/>
    </source>
</evidence>
<accession>A0ABR6VZ28</accession>
<keyword evidence="2" id="KW-1185">Reference proteome</keyword>
<dbReference type="EMBL" id="VFIA01000001">
    <property type="protein sequence ID" value="MBC3789554.1"/>
    <property type="molecule type" value="Genomic_DNA"/>
</dbReference>